<reference evidence="2" key="1">
    <citation type="journal article" date="2021" name="Proc. Natl. Acad. Sci. U.S.A.">
        <title>A Catalog of Tens of Thousands of Viruses from Human Metagenomes Reveals Hidden Associations with Chronic Diseases.</title>
        <authorList>
            <person name="Tisza M.J."/>
            <person name="Buck C.B."/>
        </authorList>
    </citation>
    <scope>NUCLEOTIDE SEQUENCE</scope>
    <source>
        <strain evidence="2">Ctefc32</strain>
    </source>
</reference>
<accession>A0A8S5T288</accession>
<evidence type="ECO:0000313" key="2">
    <source>
        <dbReference type="EMBL" id="DAF57377.1"/>
    </source>
</evidence>
<protein>
    <submittedName>
        <fullName evidence="2">Uncharacterized protein</fullName>
    </submittedName>
</protein>
<feature type="transmembrane region" description="Helical" evidence="1">
    <location>
        <begin position="7"/>
        <end position="25"/>
    </location>
</feature>
<sequence>MKQQINPIEAIIRIALTIIGMLMIISEGESLVPNVIGAAIVMFMMYINGWIPVFEDAK</sequence>
<evidence type="ECO:0000256" key="1">
    <source>
        <dbReference type="SAM" id="Phobius"/>
    </source>
</evidence>
<dbReference type="EMBL" id="BK032733">
    <property type="protein sequence ID" value="DAF57377.1"/>
    <property type="molecule type" value="Genomic_DNA"/>
</dbReference>
<feature type="transmembrane region" description="Helical" evidence="1">
    <location>
        <begin position="31"/>
        <end position="51"/>
    </location>
</feature>
<keyword evidence="1" id="KW-1133">Transmembrane helix</keyword>
<proteinExistence type="predicted"/>
<name>A0A8S5T288_9CAUD</name>
<keyword evidence="1" id="KW-0812">Transmembrane</keyword>
<keyword evidence="1" id="KW-0472">Membrane</keyword>
<organism evidence="2">
    <name type="scientific">Podoviridae sp. ctefc32</name>
    <dbReference type="NCBI Taxonomy" id="2827742"/>
    <lineage>
        <taxon>Viruses</taxon>
        <taxon>Duplodnaviria</taxon>
        <taxon>Heunggongvirae</taxon>
        <taxon>Uroviricota</taxon>
        <taxon>Caudoviricetes</taxon>
    </lineage>
</organism>